<evidence type="ECO:0000259" key="3">
    <source>
        <dbReference type="SMART" id="SM01010"/>
    </source>
</evidence>
<feature type="compositionally biased region" description="Polar residues" evidence="2">
    <location>
        <begin position="1"/>
        <end position="10"/>
    </location>
</feature>
<keyword evidence="5" id="KW-1185">Reference proteome</keyword>
<evidence type="ECO:0000256" key="2">
    <source>
        <dbReference type="SAM" id="MobiDB-lite"/>
    </source>
</evidence>
<dbReference type="Pfam" id="PF16561">
    <property type="entry name" value="AMPK1_CBM"/>
    <property type="match status" value="1"/>
</dbReference>
<protein>
    <recommendedName>
        <fullName evidence="3">Association with the SNF1 complex (ASC) domain-containing protein</fullName>
    </recommendedName>
</protein>
<feature type="compositionally biased region" description="Polar residues" evidence="2">
    <location>
        <begin position="250"/>
        <end position="276"/>
    </location>
</feature>
<name>A0AAF0EMM0_9BASI</name>
<comment type="similarity">
    <text evidence="1">Belongs to the 5'-AMP-activated protein kinase beta subunit family.</text>
</comment>
<evidence type="ECO:0000313" key="4">
    <source>
        <dbReference type="EMBL" id="WFD28860.1"/>
    </source>
</evidence>
<dbReference type="Gene3D" id="2.60.40.10">
    <property type="entry name" value="Immunoglobulins"/>
    <property type="match status" value="1"/>
</dbReference>
<gene>
    <name evidence="4" type="ORF">MNAN1_003875</name>
</gene>
<dbReference type="AlphaFoldDB" id="A0AAF0EMM0"/>
<dbReference type="PANTHER" id="PTHR10343:SF84">
    <property type="entry name" value="5'-AMP-ACTIVATED PROTEIN KINASE SUBUNIT BETA-1"/>
    <property type="match status" value="1"/>
</dbReference>
<dbReference type="GO" id="GO:0005634">
    <property type="term" value="C:nucleus"/>
    <property type="evidence" value="ECO:0007669"/>
    <property type="project" value="TreeGrafter"/>
</dbReference>
<feature type="region of interest" description="Disordered" evidence="2">
    <location>
        <begin position="188"/>
        <end position="213"/>
    </location>
</feature>
<dbReference type="GO" id="GO:0005737">
    <property type="term" value="C:cytoplasm"/>
    <property type="evidence" value="ECO:0007669"/>
    <property type="project" value="TreeGrafter"/>
</dbReference>
<feature type="compositionally biased region" description="Basic and acidic residues" evidence="2">
    <location>
        <begin position="16"/>
        <end position="30"/>
    </location>
</feature>
<dbReference type="GO" id="GO:0031588">
    <property type="term" value="C:nucleotide-activated protein kinase complex"/>
    <property type="evidence" value="ECO:0007669"/>
    <property type="project" value="TreeGrafter"/>
</dbReference>
<dbReference type="SUPFAM" id="SSF160219">
    <property type="entry name" value="AMPKBI-like"/>
    <property type="match status" value="1"/>
</dbReference>
<proteinExistence type="inferred from homology"/>
<evidence type="ECO:0000256" key="1">
    <source>
        <dbReference type="ARBA" id="ARBA00010926"/>
    </source>
</evidence>
<evidence type="ECO:0000313" key="5">
    <source>
        <dbReference type="Proteomes" id="UP001213623"/>
    </source>
</evidence>
<dbReference type="InterPro" id="IPR032640">
    <property type="entry name" value="AMPK1_CBM"/>
</dbReference>
<dbReference type="GO" id="GO:0007165">
    <property type="term" value="P:signal transduction"/>
    <property type="evidence" value="ECO:0007669"/>
    <property type="project" value="TreeGrafter"/>
</dbReference>
<feature type="compositionally biased region" description="Polar residues" evidence="2">
    <location>
        <begin position="133"/>
        <end position="142"/>
    </location>
</feature>
<dbReference type="SUPFAM" id="SSF81296">
    <property type="entry name" value="E set domains"/>
    <property type="match status" value="1"/>
</dbReference>
<dbReference type="InterPro" id="IPR037256">
    <property type="entry name" value="ASC_dom_sf"/>
</dbReference>
<accession>A0AAF0EMM0</accession>
<dbReference type="InterPro" id="IPR014756">
    <property type="entry name" value="Ig_E-set"/>
</dbReference>
<dbReference type="CDD" id="cd02859">
    <property type="entry name" value="E_set_AMPKbeta_like_N"/>
    <property type="match status" value="1"/>
</dbReference>
<feature type="region of interest" description="Disordered" evidence="2">
    <location>
        <begin position="1"/>
        <end position="30"/>
    </location>
</feature>
<reference evidence="4" key="1">
    <citation type="submission" date="2023-03" db="EMBL/GenBank/DDBJ databases">
        <title>Mating type loci evolution in Malassezia.</title>
        <authorList>
            <person name="Coelho M.A."/>
        </authorList>
    </citation>
    <scope>NUCLEOTIDE SEQUENCE</scope>
    <source>
        <strain evidence="4">CBS 9557</strain>
    </source>
</reference>
<feature type="region of interest" description="Disordered" evidence="2">
    <location>
        <begin position="84"/>
        <end position="165"/>
    </location>
</feature>
<dbReference type="InterPro" id="IPR006828">
    <property type="entry name" value="ASC_dom"/>
</dbReference>
<dbReference type="InterPro" id="IPR050827">
    <property type="entry name" value="CRP1_MDG1_kinase"/>
</dbReference>
<sequence length="561" mass="61209">MGNTQSTAQESHVKRHESIDKVPRKSREVEAKVMKHRPGHLYSHSIGVFPESASASVSSGSSKGDEPVDARPYAIVAASSYGRYGSSDMSLRNQSDQDSQTGSDTMIDTNSERSDSIHIMRNSETMEEPDNNLKASSTSAPIHTTPRAEQTELPRTPRAPGRQELPGAAMLSSHRASLILNEDALMSLSESSPPSKEEKTPESEGALPRRSSKLASLPSYLKIPTTIPRSHTSAKIKLATGSSQLDVSDMSNQVSKDSLAQETSGKPLLRTQTTPHLLSPLPMETESANEGQAHDMLTIDEPPGQLEEKPLTPVHLVWRGYGRNVFVTGTFADEWQSKIALRQLRPGTPFLCTLYLPPGTHRLKFVVDNRWRVSPDLNTATDGDGTLVNYVEIPNLLEQSNETELHGPIERDEAWAKAMADIKASQKGDGEWEIMGDEFTNATETAWTSEVPACVEVAQEAEERLMESDIGADHSSLLPSPPQLPRQLEKVILNAAVTSDQSQINAAAALVDDNSVLPAPNHAVLYHLATGAIKNGVLAMGMVTRYKNKYVTTVLYRPVQT</sequence>
<dbReference type="SMART" id="SM01010">
    <property type="entry name" value="AMPKBI"/>
    <property type="match status" value="1"/>
</dbReference>
<dbReference type="EMBL" id="CP119899">
    <property type="protein sequence ID" value="WFD28860.1"/>
    <property type="molecule type" value="Genomic_DNA"/>
</dbReference>
<feature type="compositionally biased region" description="Polar residues" evidence="2">
    <location>
        <begin position="87"/>
        <end position="109"/>
    </location>
</feature>
<organism evidence="4 5">
    <name type="scientific">Malassezia nana</name>
    <dbReference type="NCBI Taxonomy" id="180528"/>
    <lineage>
        <taxon>Eukaryota</taxon>
        <taxon>Fungi</taxon>
        <taxon>Dikarya</taxon>
        <taxon>Basidiomycota</taxon>
        <taxon>Ustilaginomycotina</taxon>
        <taxon>Malasseziomycetes</taxon>
        <taxon>Malasseziales</taxon>
        <taxon>Malasseziaceae</taxon>
        <taxon>Malassezia</taxon>
    </lineage>
</organism>
<dbReference type="InterPro" id="IPR013783">
    <property type="entry name" value="Ig-like_fold"/>
</dbReference>
<dbReference type="Pfam" id="PF04739">
    <property type="entry name" value="AMPKBI"/>
    <property type="match status" value="1"/>
</dbReference>
<dbReference type="GO" id="GO:0019901">
    <property type="term" value="F:protein kinase binding"/>
    <property type="evidence" value="ECO:0007669"/>
    <property type="project" value="TreeGrafter"/>
</dbReference>
<dbReference type="PANTHER" id="PTHR10343">
    <property type="entry name" value="5'-AMP-ACTIVATED PROTEIN KINASE , BETA SUBUNIT"/>
    <property type="match status" value="1"/>
</dbReference>
<dbReference type="Proteomes" id="UP001213623">
    <property type="component" value="Chromosome 8"/>
</dbReference>
<feature type="domain" description="Association with the SNF1 complex (ASC)" evidence="3">
    <location>
        <begin position="440"/>
        <end position="559"/>
    </location>
</feature>
<feature type="region of interest" description="Disordered" evidence="2">
    <location>
        <begin position="250"/>
        <end position="288"/>
    </location>
</feature>
<dbReference type="Gene3D" id="6.20.250.60">
    <property type="match status" value="1"/>
</dbReference>